<keyword evidence="1" id="KW-0378">Hydrolase</keyword>
<comment type="caution">
    <text evidence="2">The sequence shown here is derived from an EMBL/GenBank/DDBJ whole genome shotgun (WGS) entry which is preliminary data.</text>
</comment>
<dbReference type="GO" id="GO:0008448">
    <property type="term" value="F:N-acetylglucosamine-6-phosphate deacetylase activity"/>
    <property type="evidence" value="ECO:0007669"/>
    <property type="project" value="TreeGrafter"/>
</dbReference>
<organism evidence="2 3">
    <name type="scientific">Roseivivax marinus</name>
    <dbReference type="NCBI Taxonomy" id="1379903"/>
    <lineage>
        <taxon>Bacteria</taxon>
        <taxon>Pseudomonadati</taxon>
        <taxon>Pseudomonadota</taxon>
        <taxon>Alphaproteobacteria</taxon>
        <taxon>Rhodobacterales</taxon>
        <taxon>Roseobacteraceae</taxon>
        <taxon>Roseivivax</taxon>
    </lineage>
</organism>
<sequence>MSPAGFQSAAPKSVRLRLTGGRVLREGRLRQRSVAIADGRISRGPLPEVDMSGYYILPGIVDLYGTGLDQAPDADPVARLAAAERETAAHGITTAWLAQGWSREGGAADPGTALAMLEAHGDYAAARALVDLRLALICDTHTVASRDALLAAVRRFRVDLVLFADRLSQLGTRRPAHRPSNAGLCQVANAARDVPRHLCRLAEGFDTLGVTYGSLGDRDGETRETFSMIGAKLCTRPERRSAAALARAVGDPVLVSSTAILGAGGAGADRTALDLVRHGMVNALVSDTSPGGLARAAFALTRADILPLPEAWSLISAAPASILRLPDRGVIDYGRRADLALVNADTREVEGTIVAGRVAYLSGAAAERFILSRAEVALAAE</sequence>
<reference evidence="2 3" key="1">
    <citation type="journal article" date="2014" name="Antonie Van Leeuwenhoek">
        <title>Roseivivax atlanticus sp. nov., isolated from surface seawater of the Atlantic Ocean.</title>
        <authorList>
            <person name="Li G."/>
            <person name="Lai Q."/>
            <person name="Liu X."/>
            <person name="Sun F."/>
            <person name="Shao Z."/>
        </authorList>
    </citation>
    <scope>NUCLEOTIDE SEQUENCE [LARGE SCALE GENOMIC DNA]</scope>
    <source>
        <strain evidence="2 3">22II-s10s</strain>
    </source>
</reference>
<dbReference type="GO" id="GO:0006046">
    <property type="term" value="P:N-acetylglucosamine catabolic process"/>
    <property type="evidence" value="ECO:0007669"/>
    <property type="project" value="TreeGrafter"/>
</dbReference>
<evidence type="ECO:0000256" key="1">
    <source>
        <dbReference type="ARBA" id="ARBA00022801"/>
    </source>
</evidence>
<accession>W4HN59</accession>
<evidence type="ECO:0000313" key="2">
    <source>
        <dbReference type="EMBL" id="ETW13551.1"/>
    </source>
</evidence>
<dbReference type="PANTHER" id="PTHR11113:SF14">
    <property type="entry name" value="N-ACETYLGLUCOSAMINE-6-PHOSPHATE DEACETYLASE"/>
    <property type="match status" value="1"/>
</dbReference>
<dbReference type="InterPro" id="IPR011059">
    <property type="entry name" value="Metal-dep_hydrolase_composite"/>
</dbReference>
<dbReference type="SUPFAM" id="SSF51338">
    <property type="entry name" value="Composite domain of metallo-dependent hydrolases"/>
    <property type="match status" value="1"/>
</dbReference>
<dbReference type="STRING" id="1379903.ATO8_05961"/>
<dbReference type="RefSeq" id="WP_051487425.1">
    <property type="nucleotide sequence ID" value="NZ_AQQW01000003.1"/>
</dbReference>
<protein>
    <submittedName>
        <fullName evidence="2">Phosphonate metabolism protein PhnM</fullName>
    </submittedName>
</protein>
<proteinExistence type="predicted"/>
<dbReference type="Gene3D" id="2.30.40.10">
    <property type="entry name" value="Urease, subunit C, domain 1"/>
    <property type="match status" value="1"/>
</dbReference>
<name>W4HN59_9RHOB</name>
<dbReference type="EMBL" id="AQQW01000003">
    <property type="protein sequence ID" value="ETW13551.1"/>
    <property type="molecule type" value="Genomic_DNA"/>
</dbReference>
<dbReference type="eggNOG" id="COG3454">
    <property type="taxonomic scope" value="Bacteria"/>
</dbReference>
<gene>
    <name evidence="2" type="ORF">ATO8_05961</name>
</gene>
<dbReference type="PATRIC" id="fig|1317118.6.peg.1231"/>
<dbReference type="Proteomes" id="UP000019063">
    <property type="component" value="Unassembled WGS sequence"/>
</dbReference>
<dbReference type="PANTHER" id="PTHR11113">
    <property type="entry name" value="N-ACETYLGLUCOSAMINE-6-PHOSPHATE DEACETYLASE"/>
    <property type="match status" value="1"/>
</dbReference>
<evidence type="ECO:0000313" key="3">
    <source>
        <dbReference type="Proteomes" id="UP000019063"/>
    </source>
</evidence>
<keyword evidence="3" id="KW-1185">Reference proteome</keyword>
<dbReference type="Gene3D" id="3.20.20.140">
    <property type="entry name" value="Metal-dependent hydrolases"/>
    <property type="match status" value="2"/>
</dbReference>
<dbReference type="AlphaFoldDB" id="W4HN59"/>